<reference evidence="1" key="4">
    <citation type="submission" date="2025-08" db="UniProtKB">
        <authorList>
            <consortium name="Ensembl"/>
        </authorList>
    </citation>
    <scope>IDENTIFICATION</scope>
</reference>
<dbReference type="InParanoid" id="A0A4W3GB91"/>
<accession>A0A4W3GB91</accession>
<sequence length="147" mass="17181">WRDFFFDPNCLCLFNSRPGPAPSPAPTFHSFNVLKFDKERLERKIQVCKQEQKPVPRELLDQHRELQQRLQWQKSQLERGDPVLLRAYRARLQDFLQYYTQAATRLGTEGSRVSLCPRHCTRVCARGCVCVCLCACVCACVHRRARL</sequence>
<dbReference type="GO" id="GO:0001227">
    <property type="term" value="F:DNA-binding transcription repressor activity, RNA polymerase II-specific"/>
    <property type="evidence" value="ECO:0007669"/>
    <property type="project" value="InterPro"/>
</dbReference>
<reference evidence="1" key="5">
    <citation type="submission" date="2025-09" db="UniProtKB">
        <authorList>
            <consortium name="Ensembl"/>
        </authorList>
    </citation>
    <scope>IDENTIFICATION</scope>
</reference>
<dbReference type="AlphaFoldDB" id="A0A4W3GB91"/>
<protein>
    <submittedName>
        <fullName evidence="1">Uncharacterized protein</fullName>
    </submittedName>
</protein>
<proteinExistence type="predicted"/>
<reference evidence="2" key="1">
    <citation type="journal article" date="2006" name="Science">
        <title>Ancient noncoding elements conserved in the human genome.</title>
        <authorList>
            <person name="Venkatesh B."/>
            <person name="Kirkness E.F."/>
            <person name="Loh Y.H."/>
            <person name="Halpern A.L."/>
            <person name="Lee A.P."/>
            <person name="Johnson J."/>
            <person name="Dandona N."/>
            <person name="Viswanathan L.D."/>
            <person name="Tay A."/>
            <person name="Venter J.C."/>
            <person name="Strausberg R.L."/>
            <person name="Brenner S."/>
        </authorList>
    </citation>
    <scope>NUCLEOTIDE SEQUENCE [LARGE SCALE GENOMIC DNA]</scope>
</reference>
<name>A0A4W3GB91_CALMI</name>
<organism evidence="1 2">
    <name type="scientific">Callorhinchus milii</name>
    <name type="common">Ghost shark</name>
    <dbReference type="NCBI Taxonomy" id="7868"/>
    <lineage>
        <taxon>Eukaryota</taxon>
        <taxon>Metazoa</taxon>
        <taxon>Chordata</taxon>
        <taxon>Craniata</taxon>
        <taxon>Vertebrata</taxon>
        <taxon>Chondrichthyes</taxon>
        <taxon>Holocephali</taxon>
        <taxon>Chimaeriformes</taxon>
        <taxon>Callorhinchidae</taxon>
        <taxon>Callorhinchus</taxon>
    </lineage>
</organism>
<dbReference type="InterPro" id="IPR039725">
    <property type="entry name" value="CC2D1A/B"/>
</dbReference>
<dbReference type="PANTHER" id="PTHR13076:SF8">
    <property type="entry name" value="COILED-COIL AND C2 DOMAIN-CONTAINING PROTEIN 1A"/>
    <property type="match status" value="1"/>
</dbReference>
<reference evidence="2" key="2">
    <citation type="journal article" date="2007" name="PLoS Biol.">
        <title>Survey sequencing and comparative analysis of the elephant shark (Callorhinchus milii) genome.</title>
        <authorList>
            <person name="Venkatesh B."/>
            <person name="Kirkness E.F."/>
            <person name="Loh Y.H."/>
            <person name="Halpern A.L."/>
            <person name="Lee A.P."/>
            <person name="Johnson J."/>
            <person name="Dandona N."/>
            <person name="Viswanathan L.D."/>
            <person name="Tay A."/>
            <person name="Venter J.C."/>
            <person name="Strausberg R.L."/>
            <person name="Brenner S."/>
        </authorList>
    </citation>
    <scope>NUCLEOTIDE SEQUENCE [LARGE SCALE GENOMIC DNA]</scope>
</reference>
<dbReference type="STRING" id="7868.ENSCMIP00000000438"/>
<dbReference type="GeneTree" id="ENSGT00970000198191"/>
<reference evidence="2" key="3">
    <citation type="journal article" date="2014" name="Nature">
        <title>Elephant shark genome provides unique insights into gnathostome evolution.</title>
        <authorList>
            <consortium name="International Elephant Shark Genome Sequencing Consortium"/>
            <person name="Venkatesh B."/>
            <person name="Lee A.P."/>
            <person name="Ravi V."/>
            <person name="Maurya A.K."/>
            <person name="Lian M.M."/>
            <person name="Swann J.B."/>
            <person name="Ohta Y."/>
            <person name="Flajnik M.F."/>
            <person name="Sutoh Y."/>
            <person name="Kasahara M."/>
            <person name="Hoon S."/>
            <person name="Gangu V."/>
            <person name="Roy S.W."/>
            <person name="Irimia M."/>
            <person name="Korzh V."/>
            <person name="Kondrychyn I."/>
            <person name="Lim Z.W."/>
            <person name="Tay B.H."/>
            <person name="Tohari S."/>
            <person name="Kong K.W."/>
            <person name="Ho S."/>
            <person name="Lorente-Galdos B."/>
            <person name="Quilez J."/>
            <person name="Marques-Bonet T."/>
            <person name="Raney B.J."/>
            <person name="Ingham P.W."/>
            <person name="Tay A."/>
            <person name="Hillier L.W."/>
            <person name="Minx P."/>
            <person name="Boehm T."/>
            <person name="Wilson R.K."/>
            <person name="Brenner S."/>
            <person name="Warren W.C."/>
        </authorList>
    </citation>
    <scope>NUCLEOTIDE SEQUENCE [LARGE SCALE GENOMIC DNA]</scope>
</reference>
<dbReference type="PANTHER" id="PTHR13076">
    <property type="entry name" value="COILED-COIL AND C2 DOMAIN-CONTAINING PROTEIN 1-LIKE"/>
    <property type="match status" value="1"/>
</dbReference>
<evidence type="ECO:0000313" key="1">
    <source>
        <dbReference type="Ensembl" id="ENSCMIP00000000438.1"/>
    </source>
</evidence>
<keyword evidence="2" id="KW-1185">Reference proteome</keyword>
<evidence type="ECO:0000313" key="2">
    <source>
        <dbReference type="Proteomes" id="UP000314986"/>
    </source>
</evidence>
<dbReference type="Proteomes" id="UP000314986">
    <property type="component" value="Unassembled WGS sequence"/>
</dbReference>
<dbReference type="Ensembl" id="ENSCMIT00000000476.1">
    <property type="protein sequence ID" value="ENSCMIP00000000438.1"/>
    <property type="gene ID" value="ENSCMIG00000000320.1"/>
</dbReference>